<comment type="caution">
    <text evidence="5">The sequence shown here is derived from an EMBL/GenBank/DDBJ whole genome shotgun (WGS) entry which is preliminary data.</text>
</comment>
<dbReference type="InterPro" id="IPR035067">
    <property type="entry name" value="V-type_ATPase_csu/dsu"/>
</dbReference>
<dbReference type="Gene3D" id="1.10.132.50">
    <property type="entry name" value="ATP synthase (C/AC39) subunit, domain 3"/>
    <property type="match status" value="1"/>
</dbReference>
<keyword evidence="3" id="KW-0406">Ion transport</keyword>
<evidence type="ECO:0000256" key="3">
    <source>
        <dbReference type="ARBA" id="ARBA00023065"/>
    </source>
</evidence>
<comment type="similarity">
    <text evidence="1">Belongs to the V-ATPase V0D/AC39 subunit family.</text>
</comment>
<dbReference type="InterPro" id="IPR044911">
    <property type="entry name" value="V-type_ATPase_csu/dsu_dom_3"/>
</dbReference>
<dbReference type="PANTHER" id="PTHR38682:SF1">
    <property type="entry name" value="V-TYPE ATP SYNTHASE SUBUNIT C"/>
    <property type="match status" value="1"/>
</dbReference>
<dbReference type="Proteomes" id="UP000250928">
    <property type="component" value="Unassembled WGS sequence"/>
</dbReference>
<reference evidence="4 6" key="1">
    <citation type="submission" date="2017-02" db="EMBL/GenBank/DDBJ databases">
        <title>Novel co-symbiosis in the unique lucinid bivalve Phacoides pectinatus.</title>
        <authorList>
            <person name="Lim S.J."/>
            <person name="Davis B.G."/>
            <person name="Gill D.E."/>
            <person name="Engel A.S."/>
            <person name="Anderson L.C."/>
            <person name="Campbell B.J."/>
        </authorList>
    </citation>
    <scope>NUCLEOTIDE SEQUENCE [LARGE SCALE GENOMIC DNA]</scope>
    <source>
        <strain evidence="4">LUC13016_P6</strain>
    </source>
</reference>
<dbReference type="SUPFAM" id="SSF103486">
    <property type="entry name" value="V-type ATP synthase subunit C"/>
    <property type="match status" value="1"/>
</dbReference>
<organism evidence="5 7">
    <name type="scientific">Candidatus Sedimenticola endophacoides</name>
    <dbReference type="NCBI Taxonomy" id="2548426"/>
    <lineage>
        <taxon>Bacteria</taxon>
        <taxon>Pseudomonadati</taxon>
        <taxon>Pseudomonadota</taxon>
        <taxon>Gammaproteobacteria</taxon>
        <taxon>Chromatiales</taxon>
        <taxon>Sedimenticolaceae</taxon>
        <taxon>Sedimenticola</taxon>
    </lineage>
</organism>
<dbReference type="Pfam" id="PF01992">
    <property type="entry name" value="vATP-synt_AC39"/>
    <property type="match status" value="1"/>
</dbReference>
<reference evidence="5 7" key="2">
    <citation type="submission" date="2018-01" db="EMBL/GenBank/DDBJ databases">
        <title>Novel co-symbiosis in the lucinid bivalve Phacoides pectinatus.</title>
        <authorList>
            <person name="Lim S.J."/>
            <person name="Davis B.G."/>
            <person name="Gill D.E."/>
            <person name="Engel A.S."/>
            <person name="Anderson L.C."/>
            <person name="Campbell B.J."/>
        </authorList>
    </citation>
    <scope>NUCLEOTIDE SEQUENCE [LARGE SCALE GENOMIC DNA]</scope>
    <source>
        <strain evidence="5">N3_P5</strain>
    </source>
</reference>
<proteinExistence type="inferred from homology"/>
<evidence type="ECO:0000313" key="7">
    <source>
        <dbReference type="Proteomes" id="UP000250928"/>
    </source>
</evidence>
<evidence type="ECO:0000313" key="5">
    <source>
        <dbReference type="EMBL" id="PUE05372.1"/>
    </source>
</evidence>
<dbReference type="EMBL" id="MUIE01000152">
    <property type="protein sequence ID" value="OQX35750.1"/>
    <property type="molecule type" value="Genomic_DNA"/>
</dbReference>
<name>A0A657PS75_9GAMM</name>
<dbReference type="GO" id="GO:0046961">
    <property type="term" value="F:proton-transporting ATPase activity, rotational mechanism"/>
    <property type="evidence" value="ECO:0007669"/>
    <property type="project" value="InterPro"/>
</dbReference>
<dbReference type="PANTHER" id="PTHR38682">
    <property type="entry name" value="V-TYPE ATP SYNTHASE SUBUNIT C"/>
    <property type="match status" value="1"/>
</dbReference>
<dbReference type="InterPro" id="IPR050873">
    <property type="entry name" value="V-ATPase_V0D/AC39_subunit"/>
</dbReference>
<dbReference type="Gene3D" id="1.20.1690.10">
    <property type="entry name" value="V-type ATP synthase subunit C domain"/>
    <property type="match status" value="2"/>
</dbReference>
<dbReference type="InterPro" id="IPR002843">
    <property type="entry name" value="ATPase_V0-cplx_csu/dsu"/>
</dbReference>
<evidence type="ECO:0000256" key="2">
    <source>
        <dbReference type="ARBA" id="ARBA00022448"/>
    </source>
</evidence>
<keyword evidence="2" id="KW-0813">Transport</keyword>
<keyword evidence="6" id="KW-1185">Reference proteome</keyword>
<gene>
    <name evidence="4" type="ORF">B0D84_02105</name>
    <name evidence="5" type="ORF">C3L24_01290</name>
</gene>
<sequence>MPGNASQTYLTTRAAVLSRRLLDARALEEMLQRPLEQLAGELQLTELLESGAPEANINRAVERALIHALMLEFTVLIRPLHGAGRNILVHWIRKFELYNLKALIRGKIYGHTHREIEDNLHDLPPMISLPHKQLLATEGVAELLRQLDEGHYSDIARQARRVYEEKNEPFSLDAAIDQRYYTALLKQARATESADRDDLLRLIGTLIDHQNLMWLLRYRLNYNLPPTVTYYLLIPFGRQLQRDRLKQLVNLNTLEEVIDALPETLAAPLTQAGDIEMVRRRMGARTLEEVRHQLRYSKSALTRSLAYLVIREADLKKVFAIIQGRILNLDQEMIRQAAGIREGAHV</sequence>
<protein>
    <submittedName>
        <fullName evidence="5">ATPase</fullName>
    </submittedName>
</protein>
<dbReference type="AlphaFoldDB" id="A0A657PS75"/>
<accession>A0A657PS75</accession>
<evidence type="ECO:0000256" key="1">
    <source>
        <dbReference type="ARBA" id="ARBA00006709"/>
    </source>
</evidence>
<evidence type="ECO:0000313" key="4">
    <source>
        <dbReference type="EMBL" id="OQX35750.1"/>
    </source>
</evidence>
<dbReference type="InterPro" id="IPR036079">
    <property type="entry name" value="ATPase_csu/dsu_sf"/>
</dbReference>
<dbReference type="EMBL" id="PQCO01000084">
    <property type="protein sequence ID" value="PUE05372.1"/>
    <property type="molecule type" value="Genomic_DNA"/>
</dbReference>
<dbReference type="Proteomes" id="UP000243361">
    <property type="component" value="Unassembled WGS sequence"/>
</dbReference>
<evidence type="ECO:0000313" key="6">
    <source>
        <dbReference type="Proteomes" id="UP000243361"/>
    </source>
</evidence>